<dbReference type="ESTHER" id="9zzzz-f8ui00">
    <property type="family name" value="Pectinacetylesterase-Notum"/>
</dbReference>
<dbReference type="InterPro" id="IPR004963">
    <property type="entry name" value="PAE/NOTUM"/>
</dbReference>
<dbReference type="GO" id="GO:0016787">
    <property type="term" value="F:hydrolase activity"/>
    <property type="evidence" value="ECO:0007669"/>
    <property type="project" value="InterPro"/>
</dbReference>
<accession>F8UI00</accession>
<protein>
    <submittedName>
        <fullName evidence="1">Lipoprotein</fullName>
    </submittedName>
</protein>
<keyword evidence="1" id="KW-0449">Lipoprotein</keyword>
<sequence length="400" mass="42627">MKRIELKGGLLAAALALAAAPALAKKPVPPPATWQVVTPESTVTGVDGKDYHPSCSGFPGTDAEYRFFVRKGKSDKTVVFFEGGGACWDSLTCSFPIGTNLPQQFFVPTIPPSTNPASYDGIFRSDRADNPVRDWNFVYIPYCTGDIHTGSATKGYTSIGGPLPAGTPFTLQHRGFDNFMAVLGWIKGNLGTPKQILVTGSSAGGYGATVNFAWIEDSFKTSRVSLIADASQGVTTAAFDEGNPGRNSWNPQLAPGVFGTDPSLVPGPEFMRRTALAYPRSKVAQFTTKEDDVQVQFYGVMKQLYGPGGSCSNLAVDWNQQMLGALQSDAAEVPNYRHYLAAGKYHTIMRSPLFYTEATDGVPFSGWVANMLKNQGGTGGSGGGWPNVACPDCLTALTCP</sequence>
<dbReference type="SUPFAM" id="SSF53474">
    <property type="entry name" value="alpha/beta-Hydrolases"/>
    <property type="match status" value="1"/>
</dbReference>
<reference evidence="1" key="1">
    <citation type="submission" date="2011-04" db="EMBL/GenBank/DDBJ databases">
        <title>Taxonomic and functional metagenomic profiling of the microbial community in the anoxic sediment of a brackish shallow lake (Laguna de Carrizo Central Spain).</title>
        <authorList>
            <consortium name="CONSOLIDER consortium CSD2007-00005"/>
            <person name="Guazzaroni M.-E."/>
            <person name="Richter M."/>
            <person name="Garcia-Salamanca A."/>
            <person name="Yarza P."/>
            <person name="Ferrer M."/>
        </authorList>
    </citation>
    <scope>NUCLEOTIDE SEQUENCE</scope>
</reference>
<dbReference type="PANTHER" id="PTHR21562:SF83">
    <property type="entry name" value="PECTIN ACETYLESTERASE 4"/>
    <property type="match status" value="1"/>
</dbReference>
<name>F8UI00_9ZZZZ</name>
<dbReference type="InterPro" id="IPR029058">
    <property type="entry name" value="AB_hydrolase_fold"/>
</dbReference>
<dbReference type="AlphaFoldDB" id="F8UI00"/>
<gene>
    <name evidence="1" type="ORF">LDC_03677</name>
</gene>
<dbReference type="PANTHER" id="PTHR21562">
    <property type="entry name" value="NOTUM-RELATED"/>
    <property type="match status" value="1"/>
</dbReference>
<dbReference type="Pfam" id="PF03283">
    <property type="entry name" value="PAE"/>
    <property type="match status" value="1"/>
</dbReference>
<proteinExistence type="predicted"/>
<dbReference type="EMBL" id="JF805276">
    <property type="protein sequence ID" value="AEI30657.1"/>
    <property type="molecule type" value="Genomic_DNA"/>
</dbReference>
<organism evidence="1">
    <name type="scientific">uncultured microorganism</name>
    <dbReference type="NCBI Taxonomy" id="358574"/>
    <lineage>
        <taxon>unclassified sequences</taxon>
        <taxon>environmental samples</taxon>
    </lineage>
</organism>
<evidence type="ECO:0000313" key="1">
    <source>
        <dbReference type="EMBL" id="AEI30657.1"/>
    </source>
</evidence>